<dbReference type="Proteomes" id="UP000478052">
    <property type="component" value="Unassembled WGS sequence"/>
</dbReference>
<accession>A0A6G0ZMC7</accession>
<name>A0A6G0ZMC7_APHCR</name>
<evidence type="ECO:0000313" key="2">
    <source>
        <dbReference type="Proteomes" id="UP000478052"/>
    </source>
</evidence>
<comment type="caution">
    <text evidence="1">The sequence shown here is derived from an EMBL/GenBank/DDBJ whole genome shotgun (WGS) entry which is preliminary data.</text>
</comment>
<evidence type="ECO:0000313" key="1">
    <source>
        <dbReference type="EMBL" id="KAF0772560.1"/>
    </source>
</evidence>
<reference evidence="1 2" key="1">
    <citation type="submission" date="2019-08" db="EMBL/GenBank/DDBJ databases">
        <title>Whole genome of Aphis craccivora.</title>
        <authorList>
            <person name="Voronova N.V."/>
            <person name="Shulinski R.S."/>
            <person name="Bandarenka Y.V."/>
            <person name="Zhorov D.G."/>
            <person name="Warner D."/>
        </authorList>
    </citation>
    <scope>NUCLEOTIDE SEQUENCE [LARGE SCALE GENOMIC DNA]</scope>
    <source>
        <strain evidence="1">180601</strain>
        <tissue evidence="1">Whole Body</tissue>
    </source>
</reference>
<keyword evidence="2" id="KW-1185">Reference proteome</keyword>
<sequence>MKVYHLLWGYLKAEVFKHRLKIIEELKEALRQEISAIPLDIYAGESDGKLRERLHNLCVIYVLSFRKSKNDLSKEPAQEHYLSENNLSCTLEQV</sequence>
<dbReference type="EMBL" id="VUJU01000162">
    <property type="protein sequence ID" value="KAF0772560.1"/>
    <property type="molecule type" value="Genomic_DNA"/>
</dbReference>
<dbReference type="AlphaFoldDB" id="A0A6G0ZMC7"/>
<organism evidence="1 2">
    <name type="scientific">Aphis craccivora</name>
    <name type="common">Cowpea aphid</name>
    <dbReference type="NCBI Taxonomy" id="307492"/>
    <lineage>
        <taxon>Eukaryota</taxon>
        <taxon>Metazoa</taxon>
        <taxon>Ecdysozoa</taxon>
        <taxon>Arthropoda</taxon>
        <taxon>Hexapoda</taxon>
        <taxon>Insecta</taxon>
        <taxon>Pterygota</taxon>
        <taxon>Neoptera</taxon>
        <taxon>Paraneoptera</taxon>
        <taxon>Hemiptera</taxon>
        <taxon>Sternorrhyncha</taxon>
        <taxon>Aphidomorpha</taxon>
        <taxon>Aphidoidea</taxon>
        <taxon>Aphididae</taxon>
        <taxon>Aphidini</taxon>
        <taxon>Aphis</taxon>
        <taxon>Aphis</taxon>
    </lineage>
</organism>
<dbReference type="OrthoDB" id="6620868at2759"/>
<proteinExistence type="predicted"/>
<gene>
    <name evidence="1" type="ORF">FWK35_00002150</name>
</gene>
<protein>
    <submittedName>
        <fullName evidence="1">Uncharacterized protein</fullName>
    </submittedName>
</protein>